<gene>
    <name evidence="3" type="ORF">FTRO_0070170</name>
    <name evidence="2" type="ORF">R53137_KAKDMLNK_00999</name>
</gene>
<evidence type="ECO:0000313" key="3">
    <source>
        <dbReference type="EMBL" id="GAP04656.1"/>
    </source>
</evidence>
<keyword evidence="1" id="KW-0472">Membrane</keyword>
<sequence>MKQTTVIVTIIALVLMFISIASWIFKQEGFSLVCANLGTVILLIAYLWDNRRKDEID</sequence>
<dbReference type="EMBL" id="CAUZLT010000003">
    <property type="protein sequence ID" value="CAK1244859.1"/>
    <property type="molecule type" value="Genomic_DNA"/>
</dbReference>
<keyword evidence="1" id="KW-0812">Transmembrane</keyword>
<dbReference type="AlphaFoldDB" id="A0A3F3H2I9"/>
<reference evidence="3" key="1">
    <citation type="journal article" date="2015" name="BMC Genomics">
        <title>Comparative genomics of Fructobacillus spp. and Leuconostoc spp. reveals niche-specific evolution of Fructobacillus spp.</title>
        <authorList>
            <person name="Endo A."/>
            <person name="Tanizawa Y."/>
            <person name="Tanaka N."/>
            <person name="Maeno S."/>
            <person name="Kumar H."/>
            <person name="Shiwa Y."/>
            <person name="Okada S."/>
            <person name="Yoshikawa H."/>
            <person name="Dicks L."/>
            <person name="Nakagawa J."/>
            <person name="Arita M."/>
        </authorList>
    </citation>
    <scope>NUCLEOTIDE SEQUENCE [LARGE SCALE GENOMIC DNA]</scope>
    <source>
        <strain evidence="3">F214-1</strain>
    </source>
</reference>
<protein>
    <submittedName>
        <fullName evidence="3">Uncharacterized protein</fullName>
    </submittedName>
</protein>
<feature type="transmembrane region" description="Helical" evidence="1">
    <location>
        <begin position="30"/>
        <end position="48"/>
    </location>
</feature>
<proteinExistence type="predicted"/>
<dbReference type="EMBL" id="DF968084">
    <property type="protein sequence ID" value="GAP04656.1"/>
    <property type="molecule type" value="Genomic_DNA"/>
</dbReference>
<organism evidence="3">
    <name type="scientific">Fructobacillus tropaeoli</name>
    <dbReference type="NCBI Taxonomy" id="709323"/>
    <lineage>
        <taxon>Bacteria</taxon>
        <taxon>Bacillati</taxon>
        <taxon>Bacillota</taxon>
        <taxon>Bacilli</taxon>
        <taxon>Lactobacillales</taxon>
        <taxon>Lactobacillaceae</taxon>
        <taxon>Fructobacillus</taxon>
    </lineage>
</organism>
<reference evidence="2 4" key="2">
    <citation type="submission" date="2023-10" db="EMBL/GenBank/DDBJ databases">
        <authorList>
            <person name="Botero Cardona J."/>
        </authorList>
    </citation>
    <scope>NUCLEOTIDE SEQUENCE [LARGE SCALE GENOMIC DNA]</scope>
    <source>
        <strain evidence="2 4">R-53137</strain>
    </source>
</reference>
<dbReference type="Proteomes" id="UP000064514">
    <property type="component" value="Unassembled WGS sequence"/>
</dbReference>
<name>A0A3F3H2I9_9LACO</name>
<keyword evidence="4" id="KW-1185">Reference proteome</keyword>
<evidence type="ECO:0000313" key="4">
    <source>
        <dbReference type="Proteomes" id="UP001314262"/>
    </source>
</evidence>
<dbReference type="Proteomes" id="UP001314262">
    <property type="component" value="Unassembled WGS sequence"/>
</dbReference>
<dbReference type="STRING" id="709323.GCA_001047135_01216"/>
<accession>A0A3F3H2I9</accession>
<dbReference type="RefSeq" id="WP_168778895.1">
    <property type="nucleotide sequence ID" value="NZ_BOJU01000003.1"/>
</dbReference>
<keyword evidence="1" id="KW-1133">Transmembrane helix</keyword>
<evidence type="ECO:0000256" key="1">
    <source>
        <dbReference type="SAM" id="Phobius"/>
    </source>
</evidence>
<feature type="transmembrane region" description="Helical" evidence="1">
    <location>
        <begin position="7"/>
        <end position="24"/>
    </location>
</feature>
<evidence type="ECO:0000313" key="2">
    <source>
        <dbReference type="EMBL" id="CAK1244859.1"/>
    </source>
</evidence>